<evidence type="ECO:0000259" key="9">
    <source>
        <dbReference type="Pfam" id="PF01545"/>
    </source>
</evidence>
<evidence type="ECO:0000256" key="4">
    <source>
        <dbReference type="ARBA" id="ARBA00022692"/>
    </source>
</evidence>
<keyword evidence="4 8" id="KW-0812">Transmembrane</keyword>
<dbReference type="KEGG" id="cwo:Cwoe_5667"/>
<dbReference type="GO" id="GO:0015093">
    <property type="term" value="F:ferrous iron transmembrane transporter activity"/>
    <property type="evidence" value="ECO:0007669"/>
    <property type="project" value="TreeGrafter"/>
</dbReference>
<dbReference type="Pfam" id="PF01545">
    <property type="entry name" value="Cation_efflux"/>
    <property type="match status" value="1"/>
</dbReference>
<dbReference type="Pfam" id="PF16916">
    <property type="entry name" value="ZT_dimer"/>
    <property type="match status" value="1"/>
</dbReference>
<evidence type="ECO:0000256" key="3">
    <source>
        <dbReference type="ARBA" id="ARBA00022448"/>
    </source>
</evidence>
<dbReference type="SUPFAM" id="SSF161111">
    <property type="entry name" value="Cation efflux protein transmembrane domain-like"/>
    <property type="match status" value="1"/>
</dbReference>
<proteinExistence type="inferred from homology"/>
<feature type="transmembrane region" description="Helical" evidence="8">
    <location>
        <begin position="44"/>
        <end position="65"/>
    </location>
</feature>
<evidence type="ECO:0000256" key="2">
    <source>
        <dbReference type="ARBA" id="ARBA00008114"/>
    </source>
</evidence>
<dbReference type="eggNOG" id="COG0053">
    <property type="taxonomic scope" value="Bacteria"/>
</dbReference>
<accession>D3F1P0</accession>
<dbReference type="SUPFAM" id="SSF160240">
    <property type="entry name" value="Cation efflux protein cytoplasmic domain-like"/>
    <property type="match status" value="1"/>
</dbReference>
<dbReference type="Gene3D" id="3.30.70.1350">
    <property type="entry name" value="Cation efflux protein, cytoplasmic domain"/>
    <property type="match status" value="1"/>
</dbReference>
<comment type="subcellular location">
    <subcellularLocation>
        <location evidence="1">Membrane</location>
        <topology evidence="1">Multi-pass membrane protein</topology>
    </subcellularLocation>
</comment>
<dbReference type="AlphaFoldDB" id="D3F1P0"/>
<dbReference type="InterPro" id="IPR050291">
    <property type="entry name" value="CDF_Transporter"/>
</dbReference>
<evidence type="ECO:0000256" key="5">
    <source>
        <dbReference type="ARBA" id="ARBA00022989"/>
    </source>
</evidence>
<evidence type="ECO:0000256" key="8">
    <source>
        <dbReference type="SAM" id="Phobius"/>
    </source>
</evidence>
<feature type="transmembrane region" description="Helical" evidence="8">
    <location>
        <begin position="119"/>
        <end position="141"/>
    </location>
</feature>
<dbReference type="PANTHER" id="PTHR43840:SF15">
    <property type="entry name" value="MITOCHONDRIAL METAL TRANSPORTER 1-RELATED"/>
    <property type="match status" value="1"/>
</dbReference>
<dbReference type="Gene3D" id="1.20.1510.10">
    <property type="entry name" value="Cation efflux protein transmembrane domain"/>
    <property type="match status" value="1"/>
</dbReference>
<dbReference type="GO" id="GO:0015086">
    <property type="term" value="F:cadmium ion transmembrane transporter activity"/>
    <property type="evidence" value="ECO:0007669"/>
    <property type="project" value="TreeGrafter"/>
</dbReference>
<feature type="domain" description="Cation efflux protein transmembrane" evidence="9">
    <location>
        <begin position="19"/>
        <end position="212"/>
    </location>
</feature>
<feature type="region of interest" description="Disordered" evidence="7">
    <location>
        <begin position="298"/>
        <end position="328"/>
    </location>
</feature>
<dbReference type="RefSeq" id="WP_012937122.1">
    <property type="nucleotide sequence ID" value="NC_013739.1"/>
</dbReference>
<feature type="transmembrane region" description="Helical" evidence="8">
    <location>
        <begin position="17"/>
        <end position="38"/>
    </location>
</feature>
<dbReference type="InterPro" id="IPR027469">
    <property type="entry name" value="Cation_efflux_TMD_sf"/>
</dbReference>
<name>D3F1P0_CONWI</name>
<feature type="transmembrane region" description="Helical" evidence="8">
    <location>
        <begin position="162"/>
        <end position="181"/>
    </location>
</feature>
<gene>
    <name evidence="11" type="ordered locus">Cwoe_5667</name>
</gene>
<dbReference type="NCBIfam" id="TIGR01297">
    <property type="entry name" value="CDF"/>
    <property type="match status" value="1"/>
</dbReference>
<sequence>MNGPEAQSARRTRLLRLVYLSIAAAIVTIAMKFTAWALTGSVGLLSDAAESVVNLVAALFALVVVQWSTRPPDEEHAYGHEKADYLSAGVEGALILLAAVTIGVSAIDRLLHPQEIESVGIGLAVALAATAVNLGVGRKLIGAGREYSSVTLEADGKHLMTDVWTSVGVVIAVAAVALTGWEPLDPLIALAVAGNIVVTGVRLVHRSTDGLLDRALSDKELATVDRVLATFASEEVQFHALRTRRAGSRAFVSIHVLVPGDWTVQRGHDLAEQVEEALREALGHATVFTHLEPIEDPASFADTGLDRWSDPHPAAEPQPAPPADGDRA</sequence>
<feature type="transmembrane region" description="Helical" evidence="8">
    <location>
        <begin position="85"/>
        <end position="107"/>
    </location>
</feature>
<protein>
    <submittedName>
        <fullName evidence="11">Cation diffusion facilitator family transporter</fullName>
    </submittedName>
</protein>
<dbReference type="InterPro" id="IPR002524">
    <property type="entry name" value="Cation_efflux"/>
</dbReference>
<dbReference type="GO" id="GO:0015341">
    <property type="term" value="F:zinc efflux antiporter activity"/>
    <property type="evidence" value="ECO:0007669"/>
    <property type="project" value="TreeGrafter"/>
</dbReference>
<dbReference type="Proteomes" id="UP000008229">
    <property type="component" value="Chromosome"/>
</dbReference>
<feature type="transmembrane region" description="Helical" evidence="8">
    <location>
        <begin position="187"/>
        <end position="204"/>
    </location>
</feature>
<evidence type="ECO:0000259" key="10">
    <source>
        <dbReference type="Pfam" id="PF16916"/>
    </source>
</evidence>
<evidence type="ECO:0000313" key="11">
    <source>
        <dbReference type="EMBL" id="ADB54071.1"/>
    </source>
</evidence>
<reference evidence="12" key="2">
    <citation type="submission" date="2010-01" db="EMBL/GenBank/DDBJ databases">
        <title>The complete genome of Conexibacter woesei DSM 14684.</title>
        <authorList>
            <consortium name="US DOE Joint Genome Institute (JGI-PGF)"/>
            <person name="Lucas S."/>
            <person name="Copeland A."/>
            <person name="Lapidus A."/>
            <person name="Glavina del Rio T."/>
            <person name="Dalin E."/>
            <person name="Tice H."/>
            <person name="Bruce D."/>
            <person name="Goodwin L."/>
            <person name="Pitluck S."/>
            <person name="Kyrpides N."/>
            <person name="Mavromatis K."/>
            <person name="Ivanova N."/>
            <person name="Mikhailova N."/>
            <person name="Chertkov O."/>
            <person name="Brettin T."/>
            <person name="Detter J.C."/>
            <person name="Han C."/>
            <person name="Larimer F."/>
            <person name="Land M."/>
            <person name="Hauser L."/>
            <person name="Markowitz V."/>
            <person name="Cheng J.-F."/>
            <person name="Hugenholtz P."/>
            <person name="Woyke T."/>
            <person name="Wu D."/>
            <person name="Pukall R."/>
            <person name="Steenblock K."/>
            <person name="Schneider S."/>
            <person name="Klenk H.-P."/>
            <person name="Eisen J.A."/>
        </authorList>
    </citation>
    <scope>NUCLEOTIDE SEQUENCE [LARGE SCALE GENOMIC DNA]</scope>
    <source>
        <strain evidence="12">DSM 14684 / CIP 108061 / JCM 11494 / NBRC 100937 / ID131577</strain>
    </source>
</reference>
<reference evidence="11 12" key="1">
    <citation type="journal article" date="2010" name="Stand. Genomic Sci.">
        <title>Complete genome sequence of Conexibacter woesei type strain (ID131577).</title>
        <authorList>
            <person name="Pukall R."/>
            <person name="Lapidus A."/>
            <person name="Glavina Del Rio T."/>
            <person name="Copeland A."/>
            <person name="Tice H."/>
            <person name="Cheng J.-F."/>
            <person name="Lucas S."/>
            <person name="Chen F."/>
            <person name="Nolan M."/>
            <person name="Bruce D."/>
            <person name="Goodwin L."/>
            <person name="Pitluck S."/>
            <person name="Mavromatis K."/>
            <person name="Ivanova N."/>
            <person name="Ovchinnikova G."/>
            <person name="Pati A."/>
            <person name="Chen A."/>
            <person name="Palaniappan K."/>
            <person name="Land M."/>
            <person name="Hauser L."/>
            <person name="Chang Y.-J."/>
            <person name="Jeffries C.D."/>
            <person name="Chain P."/>
            <person name="Meincke L."/>
            <person name="Sims D."/>
            <person name="Brettin T."/>
            <person name="Detter J.C."/>
            <person name="Rohde M."/>
            <person name="Goeker M."/>
            <person name="Bristow J."/>
            <person name="Eisen J.A."/>
            <person name="Markowitz V."/>
            <person name="Kyrpides N.C."/>
            <person name="Klenk H.-P."/>
            <person name="Hugenholtz P."/>
        </authorList>
    </citation>
    <scope>NUCLEOTIDE SEQUENCE [LARGE SCALE GENOMIC DNA]</scope>
    <source>
        <strain evidence="12">DSM 14684 / CIP 108061 / JCM 11494 / NBRC 100937 / ID131577</strain>
    </source>
</reference>
<evidence type="ECO:0000313" key="12">
    <source>
        <dbReference type="Proteomes" id="UP000008229"/>
    </source>
</evidence>
<keyword evidence="6 8" id="KW-0472">Membrane</keyword>
<evidence type="ECO:0000256" key="1">
    <source>
        <dbReference type="ARBA" id="ARBA00004141"/>
    </source>
</evidence>
<feature type="domain" description="Cation efflux protein cytoplasmic" evidence="10">
    <location>
        <begin position="217"/>
        <end position="293"/>
    </location>
</feature>
<dbReference type="HOGENOM" id="CLU_013430_3_0_11"/>
<comment type="similarity">
    <text evidence="2">Belongs to the cation diffusion facilitator (CDF) transporter (TC 2.A.4) family.</text>
</comment>
<keyword evidence="5 8" id="KW-1133">Transmembrane helix</keyword>
<evidence type="ECO:0000256" key="6">
    <source>
        <dbReference type="ARBA" id="ARBA00023136"/>
    </source>
</evidence>
<keyword evidence="12" id="KW-1185">Reference proteome</keyword>
<organism evidence="11 12">
    <name type="scientific">Conexibacter woesei (strain DSM 14684 / CCUG 47730 / CIP 108061 / JCM 11494 / NBRC 100937 / ID131577)</name>
    <dbReference type="NCBI Taxonomy" id="469383"/>
    <lineage>
        <taxon>Bacteria</taxon>
        <taxon>Bacillati</taxon>
        <taxon>Actinomycetota</taxon>
        <taxon>Thermoleophilia</taxon>
        <taxon>Solirubrobacterales</taxon>
        <taxon>Conexibacteraceae</taxon>
        <taxon>Conexibacter</taxon>
    </lineage>
</organism>
<dbReference type="InterPro" id="IPR036837">
    <property type="entry name" value="Cation_efflux_CTD_sf"/>
</dbReference>
<dbReference type="InterPro" id="IPR027470">
    <property type="entry name" value="Cation_efflux_CTD"/>
</dbReference>
<dbReference type="EMBL" id="CP001854">
    <property type="protein sequence ID" value="ADB54071.1"/>
    <property type="molecule type" value="Genomic_DNA"/>
</dbReference>
<dbReference type="GO" id="GO:0005886">
    <property type="term" value="C:plasma membrane"/>
    <property type="evidence" value="ECO:0007669"/>
    <property type="project" value="TreeGrafter"/>
</dbReference>
<dbReference type="InterPro" id="IPR058533">
    <property type="entry name" value="Cation_efflux_TM"/>
</dbReference>
<evidence type="ECO:0000256" key="7">
    <source>
        <dbReference type="SAM" id="MobiDB-lite"/>
    </source>
</evidence>
<dbReference type="OrthoDB" id="9813655at2"/>
<dbReference type="GO" id="GO:0006882">
    <property type="term" value="P:intracellular zinc ion homeostasis"/>
    <property type="evidence" value="ECO:0007669"/>
    <property type="project" value="TreeGrafter"/>
</dbReference>
<dbReference type="STRING" id="469383.Cwoe_5667"/>
<keyword evidence="3" id="KW-0813">Transport</keyword>
<dbReference type="PANTHER" id="PTHR43840">
    <property type="entry name" value="MITOCHONDRIAL METAL TRANSPORTER 1-RELATED"/>
    <property type="match status" value="1"/>
</dbReference>